<reference evidence="2 3" key="1">
    <citation type="submission" date="2020-04" db="EMBL/GenBank/DDBJ databases">
        <title>Gordonia sp. nov. TBRC 11910.</title>
        <authorList>
            <person name="Suriyachadkun C."/>
        </authorList>
    </citation>
    <scope>NUCLEOTIDE SEQUENCE [LARGE SCALE GENOMIC DNA]</scope>
    <source>
        <strain evidence="2 3">TBRC 11910</strain>
    </source>
</reference>
<accession>A0A848KX75</accession>
<feature type="domain" description="IrrE N-terminal-like" evidence="1">
    <location>
        <begin position="85"/>
        <end position="181"/>
    </location>
</feature>
<dbReference type="AlphaFoldDB" id="A0A848KX75"/>
<dbReference type="Pfam" id="PF06114">
    <property type="entry name" value="Peptidase_M78"/>
    <property type="match status" value="1"/>
</dbReference>
<dbReference type="EMBL" id="JABBNB010000006">
    <property type="protein sequence ID" value="NMO01053.1"/>
    <property type="molecule type" value="Genomic_DNA"/>
</dbReference>
<protein>
    <submittedName>
        <fullName evidence="2">ImmA/IrrE family metallo-endopeptidase</fullName>
    </submittedName>
</protein>
<dbReference type="PANTHER" id="PTHR43236">
    <property type="entry name" value="ANTITOXIN HIGA1"/>
    <property type="match status" value="1"/>
</dbReference>
<evidence type="ECO:0000313" key="2">
    <source>
        <dbReference type="EMBL" id="NMO01053.1"/>
    </source>
</evidence>
<dbReference type="PANTHER" id="PTHR43236:SF1">
    <property type="entry name" value="BLL7220 PROTEIN"/>
    <property type="match status" value="1"/>
</dbReference>
<evidence type="ECO:0000313" key="3">
    <source>
        <dbReference type="Proteomes" id="UP000550729"/>
    </source>
</evidence>
<sequence>MWTCNAVDVAAVGDGLVGEAIESPRSRLSYTAIGEYAQRIADEHDVCDPDTGYVDVHSLLTKLGGQIEIDNGEESLTINGIGDFIVHIPAHTTRRRDRFTIAHELGHYFLHFRAPDEYLAGDRLLRATRMGRNVGETQANVFASNLLMPARAFTDALSQTGSIRDVARIFDVSVPAARVRADYLGLSSE</sequence>
<organism evidence="2 3">
    <name type="scientific">Gordonia asplenii</name>
    <dbReference type="NCBI Taxonomy" id="2725283"/>
    <lineage>
        <taxon>Bacteria</taxon>
        <taxon>Bacillati</taxon>
        <taxon>Actinomycetota</taxon>
        <taxon>Actinomycetes</taxon>
        <taxon>Mycobacteriales</taxon>
        <taxon>Gordoniaceae</taxon>
        <taxon>Gordonia</taxon>
    </lineage>
</organism>
<evidence type="ECO:0000259" key="1">
    <source>
        <dbReference type="Pfam" id="PF06114"/>
    </source>
</evidence>
<dbReference type="Gene3D" id="1.10.10.2910">
    <property type="match status" value="1"/>
</dbReference>
<gene>
    <name evidence="2" type="ORF">HH308_07470</name>
</gene>
<name>A0A848KX75_9ACTN</name>
<keyword evidence="3" id="KW-1185">Reference proteome</keyword>
<proteinExistence type="predicted"/>
<dbReference type="InterPro" id="IPR052345">
    <property type="entry name" value="Rad_response_metalloprotease"/>
</dbReference>
<comment type="caution">
    <text evidence="2">The sequence shown here is derived from an EMBL/GenBank/DDBJ whole genome shotgun (WGS) entry which is preliminary data.</text>
</comment>
<dbReference type="Proteomes" id="UP000550729">
    <property type="component" value="Unassembled WGS sequence"/>
</dbReference>
<dbReference type="InterPro" id="IPR010359">
    <property type="entry name" value="IrrE_HExxH"/>
</dbReference>